<feature type="transmembrane region" description="Helical" evidence="1">
    <location>
        <begin position="91"/>
        <end position="107"/>
    </location>
</feature>
<keyword evidence="1" id="KW-0812">Transmembrane</keyword>
<organism evidence="2">
    <name type="scientific">marine sediment metagenome</name>
    <dbReference type="NCBI Taxonomy" id="412755"/>
    <lineage>
        <taxon>unclassified sequences</taxon>
        <taxon>metagenomes</taxon>
        <taxon>ecological metagenomes</taxon>
    </lineage>
</organism>
<feature type="transmembrane region" description="Helical" evidence="1">
    <location>
        <begin position="113"/>
        <end position="131"/>
    </location>
</feature>
<name>X0RTY4_9ZZZZ</name>
<evidence type="ECO:0008006" key="3">
    <source>
        <dbReference type="Google" id="ProtNLM"/>
    </source>
</evidence>
<keyword evidence="1" id="KW-0472">Membrane</keyword>
<accession>X0RTY4</accession>
<keyword evidence="1" id="KW-1133">Transmembrane helix</keyword>
<dbReference type="EMBL" id="BARS01006688">
    <property type="protein sequence ID" value="GAF72253.1"/>
    <property type="molecule type" value="Genomic_DNA"/>
</dbReference>
<gene>
    <name evidence="2" type="ORF">S01H1_12989</name>
</gene>
<evidence type="ECO:0000313" key="2">
    <source>
        <dbReference type="EMBL" id="GAF72253.1"/>
    </source>
</evidence>
<comment type="caution">
    <text evidence="2">The sequence shown here is derived from an EMBL/GenBank/DDBJ whole genome shotgun (WGS) entry which is preliminary data.</text>
</comment>
<dbReference type="Pfam" id="PF22564">
    <property type="entry name" value="HAAS"/>
    <property type="match status" value="1"/>
</dbReference>
<evidence type="ECO:0000256" key="1">
    <source>
        <dbReference type="SAM" id="Phobius"/>
    </source>
</evidence>
<feature type="transmembrane region" description="Helical" evidence="1">
    <location>
        <begin position="176"/>
        <end position="194"/>
    </location>
</feature>
<protein>
    <recommendedName>
        <fullName evidence="3">DUF1700 domain-containing protein</fullName>
    </recommendedName>
</protein>
<dbReference type="AlphaFoldDB" id="X0RTY4"/>
<proteinExistence type="predicted"/>
<sequence length="234" mass="26293">MPNEFSETVDKIVANYLNRFNLQLKSFPEKDRDELVNEIHSHIYESFTNDPTKNEVERIFNVLDKLGEPGDVIASRMPEAMVSMGKDKKRPLYILAGIFIALFGLPLGVGGVAVLFGLVITLLALIFSYYVAAFSLTLAGWLGAIISVVKIINPYFLDSYIDWTPIVSDPTLNGIITLSVSLITAAMGILLFWFGRYIMRGFKFLISMPFEKIKEIKRKRRLNGIGRGQGARHV</sequence>
<feature type="transmembrane region" description="Helical" evidence="1">
    <location>
        <begin position="138"/>
        <end position="156"/>
    </location>
</feature>
<reference evidence="2" key="1">
    <citation type="journal article" date="2014" name="Front. Microbiol.">
        <title>High frequency of phylogenetically diverse reductive dehalogenase-homologous genes in deep subseafloor sedimentary metagenomes.</title>
        <authorList>
            <person name="Kawai M."/>
            <person name="Futagami T."/>
            <person name="Toyoda A."/>
            <person name="Takaki Y."/>
            <person name="Nishi S."/>
            <person name="Hori S."/>
            <person name="Arai W."/>
            <person name="Tsubouchi T."/>
            <person name="Morono Y."/>
            <person name="Uchiyama I."/>
            <person name="Ito T."/>
            <person name="Fujiyama A."/>
            <person name="Inagaki F."/>
            <person name="Takami H."/>
        </authorList>
    </citation>
    <scope>NUCLEOTIDE SEQUENCE</scope>
    <source>
        <strain evidence="2">Expedition CK06-06</strain>
    </source>
</reference>